<evidence type="ECO:0000313" key="7">
    <source>
        <dbReference type="EMBL" id="RRT93463.1"/>
    </source>
</evidence>
<comment type="caution">
    <text evidence="7">The sequence shown here is derived from an EMBL/GenBank/DDBJ whole genome shotgun (WGS) entry which is preliminary data.</text>
</comment>
<evidence type="ECO:0000256" key="1">
    <source>
        <dbReference type="ARBA" id="ARBA00004651"/>
    </source>
</evidence>
<dbReference type="Proteomes" id="UP000267844">
    <property type="component" value="Unassembled WGS sequence"/>
</dbReference>
<comment type="subcellular location">
    <subcellularLocation>
        <location evidence="1">Cell membrane</location>
        <topology evidence="1">Multi-pass membrane protein</topology>
    </subcellularLocation>
</comment>
<evidence type="ECO:0000256" key="2">
    <source>
        <dbReference type="ARBA" id="ARBA00022475"/>
    </source>
</evidence>
<dbReference type="InterPro" id="IPR050833">
    <property type="entry name" value="Poly_Biosynth_Transport"/>
</dbReference>
<dbReference type="GO" id="GO:0042910">
    <property type="term" value="F:xenobiotic transmembrane transporter activity"/>
    <property type="evidence" value="ECO:0007669"/>
    <property type="project" value="InterPro"/>
</dbReference>
<evidence type="ECO:0000256" key="6">
    <source>
        <dbReference type="SAM" id="Phobius"/>
    </source>
</evidence>
<evidence type="ECO:0000256" key="5">
    <source>
        <dbReference type="ARBA" id="ARBA00023136"/>
    </source>
</evidence>
<gene>
    <name evidence="7" type="ORF">EGI89_03400</name>
</gene>
<feature type="transmembrane region" description="Helical" evidence="6">
    <location>
        <begin position="461"/>
        <end position="482"/>
    </location>
</feature>
<dbReference type="InterPro" id="IPR002528">
    <property type="entry name" value="MATE_fam"/>
</dbReference>
<sequence length="503" mass="57592">MSSNKTIAKNTLFLYFRLLFTLGIGLFTSRVVLQVLGVEDFGIYNVVGGVVVILSFLQGALSGATTRFLNVGMVGEKNKLQVIFNTALILHIFLAIVVLFLAETIGLWFFYNKLNIPFEREQIAFWVYQISVLSIIFTIVQIPYNAAIIAHEKMNIYALISIIEAILKLIIIYIVSLSYYDKLLFYAILVLIVSIVIRFAYLIYCKKNFSECKFNFLFDKKIFNQMLSFFGWDLYGNMSVAVNIQGFSIVQNLFFGPIINSSIAIVSQLQGGIASLGNNFTFAVKPQLIQSFVKEDFDRMKILLSYVTRFSFFLMLFICMPIAFNSEFILKLWLHEIPPFAETFLTISLICGVINLTFAVLVPIIHATGKLFLISFVTGSIYLLNLPLTYLILSLGFDPTIPYYSNILIAFLTGFSNLFIVNKYIPELNIKKFIIQILFPLFGIYILIIPIFSYATTISNIHPMLEMLFSFLLLLFIIYFILINKNEKILIKEFVYKKIKKNK</sequence>
<evidence type="ECO:0000313" key="8">
    <source>
        <dbReference type="Proteomes" id="UP000267844"/>
    </source>
</evidence>
<dbReference type="RefSeq" id="WP_125349160.1">
    <property type="nucleotide sequence ID" value="NZ_RHPN01000004.1"/>
</dbReference>
<feature type="transmembrane region" description="Helical" evidence="6">
    <location>
        <begin position="403"/>
        <end position="421"/>
    </location>
</feature>
<proteinExistence type="predicted"/>
<evidence type="ECO:0000256" key="3">
    <source>
        <dbReference type="ARBA" id="ARBA00022692"/>
    </source>
</evidence>
<feature type="transmembrane region" description="Helical" evidence="6">
    <location>
        <begin position="123"/>
        <end position="144"/>
    </location>
</feature>
<dbReference type="PANTHER" id="PTHR30250:SF26">
    <property type="entry name" value="PSMA PROTEIN"/>
    <property type="match status" value="1"/>
</dbReference>
<feature type="transmembrane region" description="Helical" evidence="6">
    <location>
        <begin position="371"/>
        <end position="397"/>
    </location>
</feature>
<accession>A0A3R8TMW4</accession>
<feature type="transmembrane region" description="Helical" evidence="6">
    <location>
        <begin position="12"/>
        <end position="36"/>
    </location>
</feature>
<feature type="transmembrane region" description="Helical" evidence="6">
    <location>
        <begin position="183"/>
        <end position="204"/>
    </location>
</feature>
<evidence type="ECO:0000256" key="4">
    <source>
        <dbReference type="ARBA" id="ARBA00022989"/>
    </source>
</evidence>
<feature type="transmembrane region" description="Helical" evidence="6">
    <location>
        <begin position="303"/>
        <end position="324"/>
    </location>
</feature>
<keyword evidence="4 6" id="KW-1133">Transmembrane helix</keyword>
<organism evidence="7 8">
    <name type="scientific">Empedobacter falsenii</name>
    <dbReference type="NCBI Taxonomy" id="343874"/>
    <lineage>
        <taxon>Bacteria</taxon>
        <taxon>Pseudomonadati</taxon>
        <taxon>Bacteroidota</taxon>
        <taxon>Flavobacteriia</taxon>
        <taxon>Flavobacteriales</taxon>
        <taxon>Weeksellaceae</taxon>
        <taxon>Empedobacter</taxon>
    </lineage>
</organism>
<dbReference type="GO" id="GO:0005886">
    <property type="term" value="C:plasma membrane"/>
    <property type="evidence" value="ECO:0007669"/>
    <property type="project" value="UniProtKB-SubCell"/>
</dbReference>
<feature type="transmembrane region" description="Helical" evidence="6">
    <location>
        <begin position="156"/>
        <end position="177"/>
    </location>
</feature>
<reference evidence="7 8" key="1">
    <citation type="submission" date="2018-10" db="EMBL/GenBank/DDBJ databases">
        <title>Transmission dynamics of multidrug resistant bacteria on intensive care unit surfaces.</title>
        <authorList>
            <person name="D'Souza A.W."/>
            <person name="Potter R.F."/>
            <person name="Wallace M."/>
            <person name="Shupe A."/>
            <person name="Patel S."/>
            <person name="Sun S."/>
            <person name="Gul D."/>
            <person name="Kwon J.H."/>
            <person name="Andleeb S."/>
            <person name="Burnham C.-A.D."/>
            <person name="Dantas G."/>
        </authorList>
    </citation>
    <scope>NUCLEOTIDE SEQUENCE [LARGE SCALE GENOMIC DNA]</scope>
    <source>
        <strain evidence="7 8">WF_348</strain>
    </source>
</reference>
<keyword evidence="2" id="KW-1003">Cell membrane</keyword>
<dbReference type="Pfam" id="PF01554">
    <property type="entry name" value="MatE"/>
    <property type="match status" value="1"/>
</dbReference>
<name>A0A3R8TMW4_9FLAO</name>
<dbReference type="EMBL" id="RHPO01000004">
    <property type="protein sequence ID" value="RRT93463.1"/>
    <property type="molecule type" value="Genomic_DNA"/>
</dbReference>
<dbReference type="GO" id="GO:0015297">
    <property type="term" value="F:antiporter activity"/>
    <property type="evidence" value="ECO:0007669"/>
    <property type="project" value="InterPro"/>
</dbReference>
<keyword evidence="3 6" id="KW-0812">Transmembrane</keyword>
<protein>
    <submittedName>
        <fullName evidence="7">Lipopolysaccharide biosynthesis protein</fullName>
    </submittedName>
</protein>
<feature type="transmembrane region" description="Helical" evidence="6">
    <location>
        <begin position="433"/>
        <end position="455"/>
    </location>
</feature>
<keyword evidence="5 6" id="KW-0472">Membrane</keyword>
<dbReference type="PANTHER" id="PTHR30250">
    <property type="entry name" value="PST FAMILY PREDICTED COLANIC ACID TRANSPORTER"/>
    <property type="match status" value="1"/>
</dbReference>
<feature type="transmembrane region" description="Helical" evidence="6">
    <location>
        <begin position="344"/>
        <end position="364"/>
    </location>
</feature>
<feature type="transmembrane region" description="Helical" evidence="6">
    <location>
        <begin position="82"/>
        <end position="111"/>
    </location>
</feature>
<dbReference type="AlphaFoldDB" id="A0A3R8TMW4"/>
<feature type="transmembrane region" description="Helical" evidence="6">
    <location>
        <begin position="42"/>
        <end position="61"/>
    </location>
</feature>